<dbReference type="VEuPathDB" id="VectorBase:LOC119164507"/>
<protein>
    <submittedName>
        <fullName evidence="1">Uncharacterized protein</fullName>
    </submittedName>
</protein>
<evidence type="ECO:0000313" key="2">
    <source>
        <dbReference type="Proteomes" id="UP000821866"/>
    </source>
</evidence>
<evidence type="ECO:0000313" key="1">
    <source>
        <dbReference type="EMBL" id="KAH8030627.1"/>
    </source>
</evidence>
<keyword evidence="2" id="KW-1185">Reference proteome</keyword>
<organism evidence="1 2">
    <name type="scientific">Rhipicephalus microplus</name>
    <name type="common">Cattle tick</name>
    <name type="synonym">Boophilus microplus</name>
    <dbReference type="NCBI Taxonomy" id="6941"/>
    <lineage>
        <taxon>Eukaryota</taxon>
        <taxon>Metazoa</taxon>
        <taxon>Ecdysozoa</taxon>
        <taxon>Arthropoda</taxon>
        <taxon>Chelicerata</taxon>
        <taxon>Arachnida</taxon>
        <taxon>Acari</taxon>
        <taxon>Parasitiformes</taxon>
        <taxon>Ixodida</taxon>
        <taxon>Ixodoidea</taxon>
        <taxon>Ixodidae</taxon>
        <taxon>Rhipicephalinae</taxon>
        <taxon>Rhipicephalus</taxon>
        <taxon>Boophilus</taxon>
    </lineage>
</organism>
<accession>A0A9J6E7T4</accession>
<dbReference type="Proteomes" id="UP000821866">
    <property type="component" value="Chromosome 3"/>
</dbReference>
<dbReference type="AlphaFoldDB" id="A0A9J6E7T4"/>
<gene>
    <name evidence="1" type="ORF">HPB51_010561</name>
</gene>
<reference evidence="1" key="2">
    <citation type="submission" date="2021-09" db="EMBL/GenBank/DDBJ databases">
        <authorList>
            <person name="Jia N."/>
            <person name="Wang J."/>
            <person name="Shi W."/>
            <person name="Du L."/>
            <person name="Sun Y."/>
            <person name="Zhan W."/>
            <person name="Jiang J."/>
            <person name="Wang Q."/>
            <person name="Zhang B."/>
            <person name="Ji P."/>
            <person name="Sakyi L.B."/>
            <person name="Cui X."/>
            <person name="Yuan T."/>
            <person name="Jiang B."/>
            <person name="Yang W."/>
            <person name="Lam T.T.-Y."/>
            <person name="Chang Q."/>
            <person name="Ding S."/>
            <person name="Wang X."/>
            <person name="Zhu J."/>
            <person name="Ruan X."/>
            <person name="Zhao L."/>
            <person name="Wei J."/>
            <person name="Que T."/>
            <person name="Du C."/>
            <person name="Cheng J."/>
            <person name="Dai P."/>
            <person name="Han X."/>
            <person name="Huang E."/>
            <person name="Gao Y."/>
            <person name="Liu J."/>
            <person name="Shao H."/>
            <person name="Ye R."/>
            <person name="Li L."/>
            <person name="Wei W."/>
            <person name="Wang X."/>
            <person name="Wang C."/>
            <person name="Huo Q."/>
            <person name="Li W."/>
            <person name="Guo W."/>
            <person name="Chen H."/>
            <person name="Chen S."/>
            <person name="Zhou L."/>
            <person name="Zhou L."/>
            <person name="Ni X."/>
            <person name="Tian J."/>
            <person name="Zhou Y."/>
            <person name="Sheng Y."/>
            <person name="Liu T."/>
            <person name="Pan Y."/>
            <person name="Xia L."/>
            <person name="Li J."/>
            <person name="Zhao F."/>
            <person name="Cao W."/>
        </authorList>
    </citation>
    <scope>NUCLEOTIDE SEQUENCE</scope>
    <source>
        <strain evidence="1">Rmic-2018</strain>
        <tissue evidence="1">Larvae</tissue>
    </source>
</reference>
<dbReference type="EMBL" id="JABSTU010000005">
    <property type="protein sequence ID" value="KAH8030627.1"/>
    <property type="molecule type" value="Genomic_DNA"/>
</dbReference>
<sequence>MAYLDLLCSQLSTVPQHELGYLDQEHFPNLPKLAEKPVSEAVSAVRAYLQSINDLRDRLERAAQIFSCLAVMNAVQPWALYHVERMRNQRDIVTGIMKKMWHRRVFGTYVKTTVSVCCSCVIVPTEERSRDYKPYFFVIWHSQPCIAIYEAPEGQSTLLKNALAQVLGSQPESFRCGVYQSLSSAYVAARQFFQ</sequence>
<proteinExistence type="predicted"/>
<comment type="caution">
    <text evidence="1">The sequence shown here is derived from an EMBL/GenBank/DDBJ whole genome shotgun (WGS) entry which is preliminary data.</text>
</comment>
<name>A0A9J6E7T4_RHIMP</name>
<reference evidence="1" key="1">
    <citation type="journal article" date="2020" name="Cell">
        <title>Large-Scale Comparative Analyses of Tick Genomes Elucidate Their Genetic Diversity and Vector Capacities.</title>
        <authorList>
            <consortium name="Tick Genome and Microbiome Consortium (TIGMIC)"/>
            <person name="Jia N."/>
            <person name="Wang J."/>
            <person name="Shi W."/>
            <person name="Du L."/>
            <person name="Sun Y."/>
            <person name="Zhan W."/>
            <person name="Jiang J.F."/>
            <person name="Wang Q."/>
            <person name="Zhang B."/>
            <person name="Ji P."/>
            <person name="Bell-Sakyi L."/>
            <person name="Cui X.M."/>
            <person name="Yuan T.T."/>
            <person name="Jiang B.G."/>
            <person name="Yang W.F."/>
            <person name="Lam T.T."/>
            <person name="Chang Q.C."/>
            <person name="Ding S.J."/>
            <person name="Wang X.J."/>
            <person name="Zhu J.G."/>
            <person name="Ruan X.D."/>
            <person name="Zhao L."/>
            <person name="Wei J.T."/>
            <person name="Ye R.Z."/>
            <person name="Que T.C."/>
            <person name="Du C.H."/>
            <person name="Zhou Y.H."/>
            <person name="Cheng J.X."/>
            <person name="Dai P.F."/>
            <person name="Guo W.B."/>
            <person name="Han X.H."/>
            <person name="Huang E.J."/>
            <person name="Li L.F."/>
            <person name="Wei W."/>
            <person name="Gao Y.C."/>
            <person name="Liu J.Z."/>
            <person name="Shao H.Z."/>
            <person name="Wang X."/>
            <person name="Wang C.C."/>
            <person name="Yang T.C."/>
            <person name="Huo Q.B."/>
            <person name="Li W."/>
            <person name="Chen H.Y."/>
            <person name="Chen S.E."/>
            <person name="Zhou L.G."/>
            <person name="Ni X.B."/>
            <person name="Tian J.H."/>
            <person name="Sheng Y."/>
            <person name="Liu T."/>
            <person name="Pan Y.S."/>
            <person name="Xia L.Y."/>
            <person name="Li J."/>
            <person name="Zhao F."/>
            <person name="Cao W.C."/>
        </authorList>
    </citation>
    <scope>NUCLEOTIDE SEQUENCE</scope>
    <source>
        <strain evidence="1">Rmic-2018</strain>
    </source>
</reference>